<evidence type="ECO:0000256" key="6">
    <source>
        <dbReference type="SAM" id="SignalP"/>
    </source>
</evidence>
<sequence length="567" mass="62664">MKLQYKTPLLFLMMGGMLSITACKKNLLDVTPTDRIASSAIASDTAVFEAYVTNRYIGAKLQDKEGDGSNPGFGRGFEYSMWSSLTDESIYNNDDATWLIQRGQLAPENLGGAGVLWGRSYRSIRECNSALALLPTINMSAAHKTRIEGELKFIRAFRYQDLIRNYGKVVLIGDKVTNLNDNLQDPALFKRASIKEGIDYAVAQLDDAASKLPLNNDGTWLLGRATKGAALALKSRLTLYAASPLYAAGSWTDAVAAAQAVISLNKYGIYAGGYGNLFLVNETNETIFERLYTKNANHTHLEIANGPNGYGGWAGNSPLQNLVDDYEMDNGKAITDPTSGYDPTHPYDHRDPRFAATVLYNGAPYRERSIESFIPGGKDSKDGDSNWNTTKTGYYLKKFMNDAYPLQNPWGNAGFQPWIYFRYAEVLLNFAEAANEAYGPDVIPAGSSLSARTAINQIRSRPGVNMPALAAGMSKTDMTNAIRNERRVELAFEEHRFYDVRRWKIADVTENKPAAGVIITKNANGTFTYTPKVALDGRSFKPQHYWLPIPRSEIQASGNLLEQNPGY</sequence>
<keyword evidence="5" id="KW-0998">Cell outer membrane</keyword>
<evidence type="ECO:0000256" key="1">
    <source>
        <dbReference type="ARBA" id="ARBA00004442"/>
    </source>
</evidence>
<dbReference type="SUPFAM" id="SSF48452">
    <property type="entry name" value="TPR-like"/>
    <property type="match status" value="1"/>
</dbReference>
<dbReference type="InterPro" id="IPR012944">
    <property type="entry name" value="SusD_RagB_dom"/>
</dbReference>
<dbReference type="Gene3D" id="1.25.40.390">
    <property type="match status" value="1"/>
</dbReference>
<feature type="chain" id="PRO_5019868515" evidence="6">
    <location>
        <begin position="25"/>
        <end position="567"/>
    </location>
</feature>
<name>A0A494VKG5_9SPHI</name>
<evidence type="ECO:0000256" key="2">
    <source>
        <dbReference type="ARBA" id="ARBA00006275"/>
    </source>
</evidence>
<evidence type="ECO:0000259" key="8">
    <source>
        <dbReference type="Pfam" id="PF14322"/>
    </source>
</evidence>
<evidence type="ECO:0000313" key="10">
    <source>
        <dbReference type="Proteomes" id="UP000270046"/>
    </source>
</evidence>
<feature type="signal peptide" evidence="6">
    <location>
        <begin position="1"/>
        <end position="24"/>
    </location>
</feature>
<evidence type="ECO:0000259" key="7">
    <source>
        <dbReference type="Pfam" id="PF07980"/>
    </source>
</evidence>
<dbReference type="KEGG" id="muh:HYN43_003660"/>
<evidence type="ECO:0000256" key="5">
    <source>
        <dbReference type="ARBA" id="ARBA00023237"/>
    </source>
</evidence>
<keyword evidence="10" id="KW-1185">Reference proteome</keyword>
<dbReference type="GO" id="GO:0009279">
    <property type="term" value="C:cell outer membrane"/>
    <property type="evidence" value="ECO:0007669"/>
    <property type="project" value="UniProtKB-SubCell"/>
</dbReference>
<comment type="similarity">
    <text evidence="2">Belongs to the SusD family.</text>
</comment>
<dbReference type="InterPro" id="IPR011990">
    <property type="entry name" value="TPR-like_helical_dom_sf"/>
</dbReference>
<dbReference type="RefSeq" id="WP_119408167.1">
    <property type="nucleotide sequence ID" value="NZ_CP032869.1"/>
</dbReference>
<keyword evidence="4" id="KW-0472">Membrane</keyword>
<feature type="domain" description="SusD-like N-terminal" evidence="8">
    <location>
        <begin position="103"/>
        <end position="239"/>
    </location>
</feature>
<gene>
    <name evidence="9" type="ORF">HYN43_003660</name>
</gene>
<dbReference type="EMBL" id="CP032869">
    <property type="protein sequence ID" value="AYL94449.1"/>
    <property type="molecule type" value="Genomic_DNA"/>
</dbReference>
<proteinExistence type="inferred from homology"/>
<feature type="domain" description="RagB/SusD" evidence="7">
    <location>
        <begin position="297"/>
        <end position="567"/>
    </location>
</feature>
<dbReference type="AlphaFoldDB" id="A0A494VKG5"/>
<dbReference type="Pfam" id="PF14322">
    <property type="entry name" value="SusD-like_3"/>
    <property type="match status" value="1"/>
</dbReference>
<evidence type="ECO:0000256" key="3">
    <source>
        <dbReference type="ARBA" id="ARBA00022729"/>
    </source>
</evidence>
<keyword evidence="3 6" id="KW-0732">Signal</keyword>
<dbReference type="Pfam" id="PF07980">
    <property type="entry name" value="SusD_RagB"/>
    <property type="match status" value="1"/>
</dbReference>
<evidence type="ECO:0000313" key="9">
    <source>
        <dbReference type="EMBL" id="AYL94449.1"/>
    </source>
</evidence>
<evidence type="ECO:0000256" key="4">
    <source>
        <dbReference type="ARBA" id="ARBA00023136"/>
    </source>
</evidence>
<organism evidence="9 10">
    <name type="scientific">Mucilaginibacter celer</name>
    <dbReference type="NCBI Taxonomy" id="2305508"/>
    <lineage>
        <taxon>Bacteria</taxon>
        <taxon>Pseudomonadati</taxon>
        <taxon>Bacteroidota</taxon>
        <taxon>Sphingobacteriia</taxon>
        <taxon>Sphingobacteriales</taxon>
        <taxon>Sphingobacteriaceae</taxon>
        <taxon>Mucilaginibacter</taxon>
    </lineage>
</organism>
<accession>A0A494VKG5</accession>
<protein>
    <submittedName>
        <fullName evidence="9">RagB/SusD family nutrient uptake outer membrane protein</fullName>
    </submittedName>
</protein>
<dbReference type="OrthoDB" id="5694214at2"/>
<dbReference type="InterPro" id="IPR033985">
    <property type="entry name" value="SusD-like_N"/>
</dbReference>
<dbReference type="Proteomes" id="UP000270046">
    <property type="component" value="Chromosome"/>
</dbReference>
<reference evidence="9 10" key="1">
    <citation type="submission" date="2018-10" db="EMBL/GenBank/DDBJ databases">
        <title>Genome sequencing of Mucilaginibacter sp. HYN0043.</title>
        <authorList>
            <person name="Kim M."/>
            <person name="Yi H."/>
        </authorList>
    </citation>
    <scope>NUCLEOTIDE SEQUENCE [LARGE SCALE GENOMIC DNA]</scope>
    <source>
        <strain evidence="9 10">HYN0043</strain>
    </source>
</reference>
<dbReference type="PROSITE" id="PS51257">
    <property type="entry name" value="PROKAR_LIPOPROTEIN"/>
    <property type="match status" value="1"/>
</dbReference>
<comment type="subcellular location">
    <subcellularLocation>
        <location evidence="1">Cell outer membrane</location>
    </subcellularLocation>
</comment>